<dbReference type="InterPro" id="IPR004827">
    <property type="entry name" value="bZIP"/>
</dbReference>
<evidence type="ECO:0000256" key="1">
    <source>
        <dbReference type="ARBA" id="ARBA00004123"/>
    </source>
</evidence>
<dbReference type="CDD" id="cd14695">
    <property type="entry name" value="bZIP_HLF"/>
    <property type="match status" value="1"/>
</dbReference>
<accession>A0ABD2I4N2</accession>
<feature type="region of interest" description="Disordered" evidence="6">
    <location>
        <begin position="1"/>
        <end position="23"/>
    </location>
</feature>
<protein>
    <recommendedName>
        <fullName evidence="7">BZIP domain-containing protein</fullName>
    </recommendedName>
</protein>
<dbReference type="Gene3D" id="1.20.5.170">
    <property type="match status" value="1"/>
</dbReference>
<evidence type="ECO:0000256" key="3">
    <source>
        <dbReference type="ARBA" id="ARBA00023125"/>
    </source>
</evidence>
<comment type="caution">
    <text evidence="8">The sequence shown here is derived from an EMBL/GenBank/DDBJ whole genome shotgun (WGS) entry which is preliminary data.</text>
</comment>
<evidence type="ECO:0000256" key="4">
    <source>
        <dbReference type="ARBA" id="ARBA00023163"/>
    </source>
</evidence>
<name>A0ABD2I4N2_9BILA</name>
<proteinExistence type="predicted"/>
<feature type="compositionally biased region" description="Polar residues" evidence="6">
    <location>
        <begin position="270"/>
        <end position="284"/>
    </location>
</feature>
<dbReference type="EMBL" id="JBICBT010001409">
    <property type="protein sequence ID" value="KAL3068088.1"/>
    <property type="molecule type" value="Genomic_DNA"/>
</dbReference>
<dbReference type="InterPro" id="IPR040223">
    <property type="entry name" value="PAR_bZIP"/>
</dbReference>
<organism evidence="8 9">
    <name type="scientific">Heterodera trifolii</name>
    <dbReference type="NCBI Taxonomy" id="157864"/>
    <lineage>
        <taxon>Eukaryota</taxon>
        <taxon>Metazoa</taxon>
        <taxon>Ecdysozoa</taxon>
        <taxon>Nematoda</taxon>
        <taxon>Chromadorea</taxon>
        <taxon>Rhabditida</taxon>
        <taxon>Tylenchina</taxon>
        <taxon>Tylenchomorpha</taxon>
        <taxon>Tylenchoidea</taxon>
        <taxon>Heteroderidae</taxon>
        <taxon>Heteroderinae</taxon>
        <taxon>Heterodera</taxon>
    </lineage>
</organism>
<dbReference type="SMART" id="SM00338">
    <property type="entry name" value="BRLZ"/>
    <property type="match status" value="1"/>
</dbReference>
<feature type="region of interest" description="Disordered" evidence="6">
    <location>
        <begin position="210"/>
        <end position="237"/>
    </location>
</feature>
<evidence type="ECO:0000259" key="7">
    <source>
        <dbReference type="PROSITE" id="PS50217"/>
    </source>
</evidence>
<dbReference type="PANTHER" id="PTHR11988:SF27">
    <property type="entry name" value="GH27708P"/>
    <property type="match status" value="1"/>
</dbReference>
<dbReference type="PROSITE" id="PS50217">
    <property type="entry name" value="BZIP"/>
    <property type="match status" value="1"/>
</dbReference>
<dbReference type="Pfam" id="PF07716">
    <property type="entry name" value="bZIP_2"/>
    <property type="match status" value="1"/>
</dbReference>
<dbReference type="GO" id="GO:0005634">
    <property type="term" value="C:nucleus"/>
    <property type="evidence" value="ECO:0007669"/>
    <property type="project" value="UniProtKB-SubCell"/>
</dbReference>
<keyword evidence="2" id="KW-0805">Transcription regulation</keyword>
<feature type="region of interest" description="Disordered" evidence="6">
    <location>
        <begin position="42"/>
        <end position="68"/>
    </location>
</feature>
<gene>
    <name evidence="8" type="ORF">niasHT_038078</name>
</gene>
<feature type="compositionally biased region" description="Low complexity" evidence="6">
    <location>
        <begin position="299"/>
        <end position="309"/>
    </location>
</feature>
<reference evidence="8 9" key="1">
    <citation type="submission" date="2024-10" db="EMBL/GenBank/DDBJ databases">
        <authorList>
            <person name="Kim D."/>
        </authorList>
    </citation>
    <scope>NUCLEOTIDE SEQUENCE [LARGE SCALE GENOMIC DNA]</scope>
    <source>
        <strain evidence="8">BH-2024</strain>
    </source>
</reference>
<dbReference type="GO" id="GO:0003677">
    <property type="term" value="F:DNA binding"/>
    <property type="evidence" value="ECO:0007669"/>
    <property type="project" value="UniProtKB-KW"/>
</dbReference>
<dbReference type="PANTHER" id="PTHR11988">
    <property type="entry name" value="THYROTROPH EMBRYONIC FACTOR RELATED"/>
    <property type="match status" value="1"/>
</dbReference>
<evidence type="ECO:0000313" key="9">
    <source>
        <dbReference type="Proteomes" id="UP001620626"/>
    </source>
</evidence>
<evidence type="ECO:0000256" key="6">
    <source>
        <dbReference type="SAM" id="MobiDB-lite"/>
    </source>
</evidence>
<feature type="region of interest" description="Disordered" evidence="6">
    <location>
        <begin position="260"/>
        <end position="284"/>
    </location>
</feature>
<feature type="compositionally biased region" description="Low complexity" evidence="6">
    <location>
        <begin position="260"/>
        <end position="269"/>
    </location>
</feature>
<feature type="region of interest" description="Disordered" evidence="6">
    <location>
        <begin position="299"/>
        <end position="344"/>
    </location>
</feature>
<dbReference type="SUPFAM" id="SSF57959">
    <property type="entry name" value="Leucine zipper domain"/>
    <property type="match status" value="1"/>
</dbReference>
<keyword evidence="4" id="KW-0804">Transcription</keyword>
<feature type="domain" description="BZIP" evidence="7">
    <location>
        <begin position="318"/>
        <end position="375"/>
    </location>
</feature>
<evidence type="ECO:0000256" key="2">
    <source>
        <dbReference type="ARBA" id="ARBA00023015"/>
    </source>
</evidence>
<feature type="compositionally biased region" description="Polar residues" evidence="6">
    <location>
        <begin position="8"/>
        <end position="23"/>
    </location>
</feature>
<keyword evidence="9" id="KW-1185">Reference proteome</keyword>
<keyword evidence="5" id="KW-0539">Nucleus</keyword>
<evidence type="ECO:0000256" key="5">
    <source>
        <dbReference type="ARBA" id="ARBA00023242"/>
    </source>
</evidence>
<feature type="compositionally biased region" description="Polar residues" evidence="6">
    <location>
        <begin position="59"/>
        <end position="68"/>
    </location>
</feature>
<dbReference type="Proteomes" id="UP001620626">
    <property type="component" value="Unassembled WGS sequence"/>
</dbReference>
<feature type="compositionally biased region" description="Basic and acidic residues" evidence="6">
    <location>
        <begin position="315"/>
        <end position="344"/>
    </location>
</feature>
<dbReference type="InterPro" id="IPR046347">
    <property type="entry name" value="bZIP_sf"/>
</dbReference>
<comment type="subcellular location">
    <subcellularLocation>
        <location evidence="1">Nucleus</location>
    </subcellularLocation>
</comment>
<evidence type="ECO:0000313" key="8">
    <source>
        <dbReference type="EMBL" id="KAL3068088.1"/>
    </source>
</evidence>
<dbReference type="AlphaFoldDB" id="A0ABD2I4N2"/>
<sequence>MAEEEQGESTFASAGTAPRTTSTRDNNFHSFFFCVLRRTKGSNEQQRRRRKRRGEKQQTLNGGEQYTTQRKRHIAKIRCINTLIIHLTMASLSAALQSQHGTTAAHRHFHTEPFVGSTIRLQLSQSAASAGIVPSPAPLFPPLAPSAHSVGPSPSHHHNLVLNHFLLSSAPSTSSSLLNVFGRPSLRQPFHSPSPHWLTLEGMAPLTTAQFPPAETFSDPSQHQAKELADQQLQQCSQSVGSDASTFSFLCSGSGDSDGRSCSSGSFSGTHQQNVHQRTSTEQNANNVQLSKVLSVTQNAQQTEANAQQRPKKSLVRDEAYWERRRKNNDAAKRSRDSRRKKEDEVAVRAVVLEQENLQLRFEVERLRTEIERHRIVAFGDALIAAANAENAVEIAVGKVPISSAAMAQLTTAATAMGMAKPIVNP</sequence>
<keyword evidence="3" id="KW-0238">DNA-binding</keyword>